<dbReference type="PANTHER" id="PTHR21666">
    <property type="entry name" value="PEPTIDASE-RELATED"/>
    <property type="match status" value="1"/>
</dbReference>
<evidence type="ECO:0000313" key="4">
    <source>
        <dbReference type="EMBL" id="QPD00524.1"/>
    </source>
</evidence>
<dbReference type="FunFam" id="2.70.70.10:FF:000006">
    <property type="entry name" value="M23 family peptidase"/>
    <property type="match status" value="1"/>
</dbReference>
<dbReference type="SUPFAM" id="SSF51261">
    <property type="entry name" value="Duplicated hybrid motif"/>
    <property type="match status" value="1"/>
</dbReference>
<feature type="domain" description="M23ase beta-sheet core" evidence="3">
    <location>
        <begin position="110"/>
        <end position="205"/>
    </location>
</feature>
<dbReference type="GO" id="GO:0004222">
    <property type="term" value="F:metalloendopeptidase activity"/>
    <property type="evidence" value="ECO:0007669"/>
    <property type="project" value="TreeGrafter"/>
</dbReference>
<name>A0A7S8F7F1_9SPHN</name>
<dbReference type="InterPro" id="IPR050570">
    <property type="entry name" value="Cell_wall_metabolism_enzyme"/>
</dbReference>
<keyword evidence="1" id="KW-0732">Signal</keyword>
<dbReference type="InterPro" id="IPR011055">
    <property type="entry name" value="Dup_hybrid_motif"/>
</dbReference>
<evidence type="ECO:0000313" key="5">
    <source>
        <dbReference type="Proteomes" id="UP000594459"/>
    </source>
</evidence>
<dbReference type="CDD" id="cd12797">
    <property type="entry name" value="M23_peptidase"/>
    <property type="match status" value="1"/>
</dbReference>
<evidence type="ECO:0000256" key="1">
    <source>
        <dbReference type="ARBA" id="ARBA00022729"/>
    </source>
</evidence>
<keyword evidence="5" id="KW-1185">Reference proteome</keyword>
<dbReference type="Gene3D" id="2.70.70.10">
    <property type="entry name" value="Glucose Permease (Domain IIA)"/>
    <property type="match status" value="1"/>
</dbReference>
<proteinExistence type="predicted"/>
<feature type="compositionally biased region" description="Polar residues" evidence="2">
    <location>
        <begin position="198"/>
        <end position="209"/>
    </location>
</feature>
<evidence type="ECO:0000256" key="2">
    <source>
        <dbReference type="SAM" id="MobiDB-lite"/>
    </source>
</evidence>
<dbReference type="AlphaFoldDB" id="A0A7S8F7F1"/>
<dbReference type="KEGG" id="qso:IRL76_11600"/>
<accession>A0A7S8F7F1</accession>
<dbReference type="Proteomes" id="UP000594459">
    <property type="component" value="Chromosome"/>
</dbReference>
<dbReference type="Pfam" id="PF01551">
    <property type="entry name" value="Peptidase_M23"/>
    <property type="match status" value="1"/>
</dbReference>
<feature type="region of interest" description="Disordered" evidence="2">
    <location>
        <begin position="189"/>
        <end position="209"/>
    </location>
</feature>
<sequence length="209" mass="21095">MAAGVAFAATGAQADGDGDVAVNVAAASIANMQADELLEDYGDLSLEDEAGAPVIHFGRAVDLAGRDIEPVPKTLPGKIIGGMPGGLPMSGARLTSGFGMRYHPTLGGTRFHAGVDLAAPYGSPVTATGSGQISRAGWAGGYGILVSIAHGGSVETRYAHLSAIAVRPGQAVVKGQVIGYVGSTGRSTGPHLHYETRVSGQPTNPFSSR</sequence>
<dbReference type="EMBL" id="CP064654">
    <property type="protein sequence ID" value="QPD00524.1"/>
    <property type="molecule type" value="Genomic_DNA"/>
</dbReference>
<gene>
    <name evidence="4" type="ORF">IRL76_11600</name>
</gene>
<dbReference type="PANTHER" id="PTHR21666:SF289">
    <property type="entry name" value="L-ALA--D-GLU ENDOPEPTIDASE"/>
    <property type="match status" value="1"/>
</dbReference>
<reference evidence="4 5" key="1">
    <citation type="submission" date="2020-11" db="EMBL/GenBank/DDBJ databases">
        <title>The genome sequence of Erythrobacter sp. 6D36.</title>
        <authorList>
            <person name="Liu Y."/>
        </authorList>
    </citation>
    <scope>NUCLEOTIDE SEQUENCE [LARGE SCALE GENOMIC DNA]</scope>
    <source>
        <strain evidence="4 5">6D36</strain>
    </source>
</reference>
<organism evidence="4 5">
    <name type="scientific">Qipengyuania soli</name>
    <dbReference type="NCBI Taxonomy" id="2782568"/>
    <lineage>
        <taxon>Bacteria</taxon>
        <taxon>Pseudomonadati</taxon>
        <taxon>Pseudomonadota</taxon>
        <taxon>Alphaproteobacteria</taxon>
        <taxon>Sphingomonadales</taxon>
        <taxon>Erythrobacteraceae</taxon>
        <taxon>Qipengyuania</taxon>
    </lineage>
</organism>
<dbReference type="InterPro" id="IPR016047">
    <property type="entry name" value="M23ase_b-sheet_dom"/>
</dbReference>
<evidence type="ECO:0000259" key="3">
    <source>
        <dbReference type="Pfam" id="PF01551"/>
    </source>
</evidence>
<protein>
    <submittedName>
        <fullName evidence="4">M23 family metallopeptidase</fullName>
    </submittedName>
</protein>